<dbReference type="Pfam" id="PF00072">
    <property type="entry name" value="Response_reg"/>
    <property type="match status" value="1"/>
</dbReference>
<evidence type="ECO:0000256" key="1">
    <source>
        <dbReference type="ARBA" id="ARBA00022553"/>
    </source>
</evidence>
<dbReference type="SUPFAM" id="SSF52172">
    <property type="entry name" value="CheY-like"/>
    <property type="match status" value="1"/>
</dbReference>
<dbReference type="PANTHER" id="PTHR44591:SF14">
    <property type="entry name" value="PROTEIN PILG"/>
    <property type="match status" value="1"/>
</dbReference>
<dbReference type="Gene3D" id="3.40.50.2300">
    <property type="match status" value="1"/>
</dbReference>
<dbReference type="AlphaFoldDB" id="A0A1F5TSC8"/>
<feature type="modified residue" description="4-aspartylphosphate" evidence="3">
    <location>
        <position position="61"/>
    </location>
</feature>
<dbReference type="InterPro" id="IPR050595">
    <property type="entry name" value="Bact_response_regulator"/>
</dbReference>
<protein>
    <recommendedName>
        <fullName evidence="4">Response regulatory domain-containing protein</fullName>
    </recommendedName>
</protein>
<evidence type="ECO:0000256" key="3">
    <source>
        <dbReference type="PROSITE-ProRule" id="PRU00169"/>
    </source>
</evidence>
<feature type="domain" description="Response regulatory" evidence="4">
    <location>
        <begin position="12"/>
        <end position="128"/>
    </location>
</feature>
<reference evidence="5 6" key="1">
    <citation type="journal article" date="2016" name="Nat. Commun.">
        <title>Thousands of microbial genomes shed light on interconnected biogeochemical processes in an aquifer system.</title>
        <authorList>
            <person name="Anantharaman K."/>
            <person name="Brown C.T."/>
            <person name="Hug L.A."/>
            <person name="Sharon I."/>
            <person name="Castelle C.J."/>
            <person name="Probst A.J."/>
            <person name="Thomas B.C."/>
            <person name="Singh A."/>
            <person name="Wilkins M.J."/>
            <person name="Karaoz U."/>
            <person name="Brodie E.L."/>
            <person name="Williams K.H."/>
            <person name="Hubbard S.S."/>
            <person name="Banfield J.F."/>
        </authorList>
    </citation>
    <scope>NUCLEOTIDE SEQUENCE [LARGE SCALE GENOMIC DNA]</scope>
</reference>
<keyword evidence="2" id="KW-0902">Two-component regulatory system</keyword>
<dbReference type="InterPro" id="IPR011006">
    <property type="entry name" value="CheY-like_superfamily"/>
</dbReference>
<dbReference type="PANTHER" id="PTHR44591">
    <property type="entry name" value="STRESS RESPONSE REGULATOR PROTEIN 1"/>
    <property type="match status" value="1"/>
</dbReference>
<evidence type="ECO:0000313" key="5">
    <source>
        <dbReference type="EMBL" id="OGF41876.1"/>
    </source>
</evidence>
<dbReference type="CDD" id="cd17574">
    <property type="entry name" value="REC_OmpR"/>
    <property type="match status" value="1"/>
</dbReference>
<dbReference type="InterPro" id="IPR001789">
    <property type="entry name" value="Sig_transdc_resp-reg_receiver"/>
</dbReference>
<evidence type="ECO:0000256" key="2">
    <source>
        <dbReference type="ARBA" id="ARBA00023012"/>
    </source>
</evidence>
<dbReference type="GO" id="GO:0000160">
    <property type="term" value="P:phosphorelay signal transduction system"/>
    <property type="evidence" value="ECO:0007669"/>
    <property type="project" value="UniProtKB-KW"/>
</dbReference>
<name>A0A1F5TSC8_9BACT</name>
<dbReference type="EMBL" id="MFGO01000004">
    <property type="protein sequence ID" value="OGF41876.1"/>
    <property type="molecule type" value="Genomic_DNA"/>
</dbReference>
<comment type="caution">
    <text evidence="5">The sequence shown here is derived from an EMBL/GenBank/DDBJ whole genome shotgun (WGS) entry which is preliminary data.</text>
</comment>
<evidence type="ECO:0000313" key="6">
    <source>
        <dbReference type="Proteomes" id="UP000177579"/>
    </source>
</evidence>
<organism evidence="5 6">
    <name type="scientific">Candidatus Falkowbacteria bacterium RIFOXYD2_FULL_34_120</name>
    <dbReference type="NCBI Taxonomy" id="1798007"/>
    <lineage>
        <taxon>Bacteria</taxon>
        <taxon>Candidatus Falkowiibacteriota</taxon>
    </lineage>
</organism>
<accession>A0A1F5TSC8</accession>
<dbReference type="SMART" id="SM00448">
    <property type="entry name" value="REC"/>
    <property type="match status" value="1"/>
</dbReference>
<dbReference type="Proteomes" id="UP000177579">
    <property type="component" value="Unassembled WGS sequence"/>
</dbReference>
<sequence>MTEEQKSDKKIKILLAEDDKFIARAYTDGLTRSGYEVIAVTDGQEAIKQAKEKKPDIILLDLIMPVKNGFEALEEIKSDKNMKDVPVLILSNLGQDTDIKKGRDLGAVDYLIKSDYSMTEVIKKINKYLNNAPENIE</sequence>
<keyword evidence="1 3" id="KW-0597">Phosphoprotein</keyword>
<dbReference type="PROSITE" id="PS50110">
    <property type="entry name" value="RESPONSE_REGULATORY"/>
    <property type="match status" value="1"/>
</dbReference>
<evidence type="ECO:0000259" key="4">
    <source>
        <dbReference type="PROSITE" id="PS50110"/>
    </source>
</evidence>
<gene>
    <name evidence="5" type="ORF">A2531_05360</name>
</gene>
<proteinExistence type="predicted"/>